<dbReference type="AlphaFoldDB" id="A0A5N5W3E7"/>
<protein>
    <submittedName>
        <fullName evidence="2">Helix-turn-helix domain-containing protein</fullName>
    </submittedName>
</protein>
<evidence type="ECO:0000259" key="1">
    <source>
        <dbReference type="PROSITE" id="PS50943"/>
    </source>
</evidence>
<dbReference type="SMART" id="SM00530">
    <property type="entry name" value="HTH_XRE"/>
    <property type="match status" value="1"/>
</dbReference>
<comment type="caution">
    <text evidence="2">The sequence shown here is derived from an EMBL/GenBank/DDBJ whole genome shotgun (WGS) entry which is preliminary data.</text>
</comment>
<proteinExistence type="predicted"/>
<dbReference type="SUPFAM" id="SSF47413">
    <property type="entry name" value="lambda repressor-like DNA-binding domains"/>
    <property type="match status" value="1"/>
</dbReference>
<dbReference type="CDD" id="cd00093">
    <property type="entry name" value="HTH_XRE"/>
    <property type="match status" value="1"/>
</dbReference>
<reference evidence="2 3" key="1">
    <citation type="journal article" date="2019" name="Microb. Cell Fact.">
        <title>Exploring novel herbicidin analogues by transcriptional regulator overexpression and MS/MS molecular networking.</title>
        <authorList>
            <person name="Shi Y."/>
            <person name="Gu R."/>
            <person name="Li Y."/>
            <person name="Wang X."/>
            <person name="Ren W."/>
            <person name="Li X."/>
            <person name="Wang L."/>
            <person name="Xie Y."/>
            <person name="Hong B."/>
        </authorList>
    </citation>
    <scope>NUCLEOTIDE SEQUENCE [LARGE SCALE GENOMIC DNA]</scope>
    <source>
        <strain evidence="2 3">US-43</strain>
    </source>
</reference>
<feature type="domain" description="HTH cro/C1-type" evidence="1">
    <location>
        <begin position="21"/>
        <end position="81"/>
    </location>
</feature>
<organism evidence="2 3">
    <name type="scientific">Streptomyces mobaraensis</name>
    <name type="common">Streptoverticillium mobaraense</name>
    <dbReference type="NCBI Taxonomy" id="35621"/>
    <lineage>
        <taxon>Bacteria</taxon>
        <taxon>Bacillati</taxon>
        <taxon>Actinomycetota</taxon>
        <taxon>Actinomycetes</taxon>
        <taxon>Kitasatosporales</taxon>
        <taxon>Streptomycetaceae</taxon>
        <taxon>Streptomyces</taxon>
    </lineage>
</organism>
<evidence type="ECO:0000313" key="3">
    <source>
        <dbReference type="Proteomes" id="UP000327000"/>
    </source>
</evidence>
<dbReference type="GO" id="GO:0003677">
    <property type="term" value="F:DNA binding"/>
    <property type="evidence" value="ECO:0007669"/>
    <property type="project" value="InterPro"/>
</dbReference>
<gene>
    <name evidence="2" type="ORF">FRZ00_25655</name>
</gene>
<sequence length="277" mass="30975">MAGASPLDPYQARVLELGKVIREHRMAKGWRQVDLGNAVALSNTAISHFEKGTHVPRRDVVRRIDTALEARGRIWKLRDELDDNPDAKWVRRAFWYESRAVGLRGTSCVIPALLQNPEYERAIIERGIPFYGGNVADKLKYRARRHQILEGPRGPQLTMVLTEAALHAVVGSGAIMREQLADLIAASREPGFQVRVAPFEGDASVVQSLGEFTIMDLPAGKKVVFVSTGVQGYFVTKPETVAQYVGLYNQLQARVPNSEASRALIRRVLKRAYRVYL</sequence>
<keyword evidence="3" id="KW-1185">Reference proteome</keyword>
<dbReference type="Pfam" id="PF13560">
    <property type="entry name" value="HTH_31"/>
    <property type="match status" value="1"/>
</dbReference>
<accession>A0A5N5W3E7</accession>
<dbReference type="Proteomes" id="UP000327000">
    <property type="component" value="Unassembled WGS sequence"/>
</dbReference>
<dbReference type="PROSITE" id="PS50943">
    <property type="entry name" value="HTH_CROC1"/>
    <property type="match status" value="1"/>
</dbReference>
<name>A0A5N5W3E7_STRMB</name>
<dbReference type="OrthoDB" id="4162113at2"/>
<evidence type="ECO:0000313" key="2">
    <source>
        <dbReference type="EMBL" id="KAB7836049.1"/>
    </source>
</evidence>
<dbReference type="InterPro" id="IPR043917">
    <property type="entry name" value="DUF5753"/>
</dbReference>
<dbReference type="InterPro" id="IPR010982">
    <property type="entry name" value="Lambda_DNA-bd_dom_sf"/>
</dbReference>
<dbReference type="EMBL" id="VOKX01000104">
    <property type="protein sequence ID" value="KAB7836049.1"/>
    <property type="molecule type" value="Genomic_DNA"/>
</dbReference>
<dbReference type="Gene3D" id="1.10.260.40">
    <property type="entry name" value="lambda repressor-like DNA-binding domains"/>
    <property type="match status" value="1"/>
</dbReference>
<dbReference type="Pfam" id="PF19054">
    <property type="entry name" value="DUF5753"/>
    <property type="match status" value="1"/>
</dbReference>
<dbReference type="InterPro" id="IPR001387">
    <property type="entry name" value="Cro/C1-type_HTH"/>
</dbReference>